<sequence length="118" mass="13243">MSATNLEASDRLKDAIAYRFNEPVTAYLTDAMLVAGCCVGVTHRHRKADCFGRFADGHRIRTSDVKNAEQRGPFWVLHTESGSFYVLASFDPERGEQSLQEFLQLLHAGIHPTAQYVQ</sequence>
<accession>A0A0P9MK64</accession>
<reference evidence="1 2" key="1">
    <citation type="submission" date="2015-09" db="EMBL/GenBank/DDBJ databases">
        <title>Genome announcement of multiple Pseudomonas syringae strains.</title>
        <authorList>
            <person name="Thakur S."/>
            <person name="Wang P.W."/>
            <person name="Gong Y."/>
            <person name="Weir B.S."/>
            <person name="Guttman D.S."/>
        </authorList>
    </citation>
    <scope>NUCLEOTIDE SEQUENCE [LARGE SCALE GENOMIC DNA]</scope>
    <source>
        <strain evidence="1 2">ICMP9419</strain>
    </source>
</reference>
<comment type="caution">
    <text evidence="1">The sequence shown here is derived from an EMBL/GenBank/DDBJ whole genome shotgun (WGS) entry which is preliminary data.</text>
</comment>
<dbReference type="RefSeq" id="WP_020312223.1">
    <property type="nucleotide sequence ID" value="NZ_LIIH01000217.1"/>
</dbReference>
<dbReference type="Proteomes" id="UP000050381">
    <property type="component" value="Unassembled WGS sequence"/>
</dbReference>
<organism evidence="1 2">
    <name type="scientific">Pseudomonas syringae pv. castaneae</name>
    <dbReference type="NCBI Taxonomy" id="264450"/>
    <lineage>
        <taxon>Bacteria</taxon>
        <taxon>Pseudomonadati</taxon>
        <taxon>Pseudomonadota</taxon>
        <taxon>Gammaproteobacteria</taxon>
        <taxon>Pseudomonadales</taxon>
        <taxon>Pseudomonadaceae</taxon>
        <taxon>Pseudomonas</taxon>
        <taxon>Pseudomonas syringae</taxon>
    </lineage>
</organism>
<dbReference type="EMBL" id="LJQD01000402">
    <property type="protein sequence ID" value="KPW92392.1"/>
    <property type="molecule type" value="Genomic_DNA"/>
</dbReference>
<protein>
    <submittedName>
        <fullName evidence="1">Uncharacterized protein</fullName>
    </submittedName>
</protein>
<name>A0A0P9MK64_PSESX</name>
<dbReference type="PATRIC" id="fig|264450.4.peg.2494"/>
<dbReference type="AlphaFoldDB" id="A0A0P9MK64"/>
<evidence type="ECO:0000313" key="2">
    <source>
        <dbReference type="Proteomes" id="UP000050381"/>
    </source>
</evidence>
<evidence type="ECO:0000313" key="1">
    <source>
        <dbReference type="EMBL" id="KPW92392.1"/>
    </source>
</evidence>
<proteinExistence type="predicted"/>
<gene>
    <name evidence="1" type="ORF">ALO79_02069</name>
</gene>